<dbReference type="InterPro" id="IPR020476">
    <property type="entry name" value="Nudix_hydrolase"/>
</dbReference>
<gene>
    <name evidence="6" type="ORF">AN477_23145</name>
</gene>
<dbReference type="PANTHER" id="PTHR43046">
    <property type="entry name" value="GDP-MANNOSE MANNOSYL HYDROLASE"/>
    <property type="match status" value="1"/>
</dbReference>
<dbReference type="Proteomes" id="UP000050482">
    <property type="component" value="Unassembled WGS sequence"/>
</dbReference>
<feature type="region of interest" description="Disordered" evidence="4">
    <location>
        <begin position="1"/>
        <end position="20"/>
    </location>
</feature>
<name>A0A0N8PMK6_9BACL</name>
<evidence type="ECO:0000259" key="5">
    <source>
        <dbReference type="PROSITE" id="PS51462"/>
    </source>
</evidence>
<dbReference type="Pfam" id="PF00293">
    <property type="entry name" value="NUDIX"/>
    <property type="match status" value="1"/>
</dbReference>
<evidence type="ECO:0000256" key="2">
    <source>
        <dbReference type="ARBA" id="ARBA00022801"/>
    </source>
</evidence>
<dbReference type="AlphaFoldDB" id="A0A0N8PMK6"/>
<evidence type="ECO:0000313" key="7">
    <source>
        <dbReference type="Proteomes" id="UP000050482"/>
    </source>
</evidence>
<dbReference type="PANTHER" id="PTHR43046:SF2">
    <property type="entry name" value="8-OXO-DGTP DIPHOSPHATASE-RELATED"/>
    <property type="match status" value="1"/>
</dbReference>
<accession>A0A0N8PMK6</accession>
<evidence type="ECO:0000256" key="1">
    <source>
        <dbReference type="ARBA" id="ARBA00001946"/>
    </source>
</evidence>
<comment type="caution">
    <text evidence="6">The sequence shown here is derived from an EMBL/GenBank/DDBJ whole genome shotgun (WGS) entry which is preliminary data.</text>
</comment>
<dbReference type="PATRIC" id="fig|471514.4.peg.2276"/>
<dbReference type="InterPro" id="IPR015797">
    <property type="entry name" value="NUDIX_hydrolase-like_dom_sf"/>
</dbReference>
<feature type="domain" description="Nudix hydrolase" evidence="5">
    <location>
        <begin position="1"/>
        <end position="112"/>
    </location>
</feature>
<dbReference type="InterPro" id="IPR000086">
    <property type="entry name" value="NUDIX_hydrolase_dom"/>
</dbReference>
<evidence type="ECO:0000313" key="6">
    <source>
        <dbReference type="EMBL" id="KPV38989.1"/>
    </source>
</evidence>
<dbReference type="STRING" id="471514.AN477_23145"/>
<dbReference type="SUPFAM" id="SSF55811">
    <property type="entry name" value="Nudix"/>
    <property type="match status" value="1"/>
</dbReference>
<comment type="similarity">
    <text evidence="3">Belongs to the Nudix hydrolase family.</text>
</comment>
<evidence type="ECO:0000256" key="3">
    <source>
        <dbReference type="RuleBase" id="RU003476"/>
    </source>
</evidence>
<proteinExistence type="inferred from homology"/>
<dbReference type="Gene3D" id="3.90.79.10">
    <property type="entry name" value="Nucleoside Triphosphate Pyrophosphohydrolase"/>
    <property type="match status" value="1"/>
</dbReference>
<organism evidence="6 7">
    <name type="scientific">Alicyclobacillus ferrooxydans</name>
    <dbReference type="NCBI Taxonomy" id="471514"/>
    <lineage>
        <taxon>Bacteria</taxon>
        <taxon>Bacillati</taxon>
        <taxon>Bacillota</taxon>
        <taxon>Bacilli</taxon>
        <taxon>Bacillales</taxon>
        <taxon>Alicyclobacillaceae</taxon>
        <taxon>Alicyclobacillus</taxon>
    </lineage>
</organism>
<comment type="cofactor">
    <cofactor evidence="1">
        <name>Mg(2+)</name>
        <dbReference type="ChEBI" id="CHEBI:18420"/>
    </cofactor>
</comment>
<dbReference type="InterPro" id="IPR020084">
    <property type="entry name" value="NUDIX_hydrolase_CS"/>
</dbReference>
<protein>
    <submittedName>
        <fullName evidence="6">DNA mismatch repair protein MutT</fullName>
    </submittedName>
</protein>
<dbReference type="EMBL" id="LJCO01000108">
    <property type="protein sequence ID" value="KPV38989.1"/>
    <property type="molecule type" value="Genomic_DNA"/>
</dbReference>
<dbReference type="PRINTS" id="PR00502">
    <property type="entry name" value="NUDIXFAMILY"/>
</dbReference>
<dbReference type="PROSITE" id="PS51462">
    <property type="entry name" value="NUDIX"/>
    <property type="match status" value="1"/>
</dbReference>
<dbReference type="CDD" id="cd02883">
    <property type="entry name" value="NUDIX_Hydrolase"/>
    <property type="match status" value="1"/>
</dbReference>
<reference evidence="6 7" key="1">
    <citation type="submission" date="2015-09" db="EMBL/GenBank/DDBJ databases">
        <title>Draft genome sequence of Alicyclobacillus ferrooxydans DSM 22381.</title>
        <authorList>
            <person name="Hemp J."/>
        </authorList>
    </citation>
    <scope>NUCLEOTIDE SEQUENCE [LARGE SCALE GENOMIC DNA]</scope>
    <source>
        <strain evidence="6 7">TC-34</strain>
    </source>
</reference>
<feature type="compositionally biased region" description="Basic and acidic residues" evidence="4">
    <location>
        <begin position="1"/>
        <end position="12"/>
    </location>
</feature>
<dbReference type="GO" id="GO:0016787">
    <property type="term" value="F:hydrolase activity"/>
    <property type="evidence" value="ECO:0007669"/>
    <property type="project" value="UniProtKB-KW"/>
</dbReference>
<evidence type="ECO:0000256" key="4">
    <source>
        <dbReference type="SAM" id="MobiDB-lite"/>
    </source>
</evidence>
<dbReference type="PROSITE" id="PS00893">
    <property type="entry name" value="NUDIX_BOX"/>
    <property type="match status" value="1"/>
</dbReference>
<keyword evidence="2 3" id="KW-0378">Hydrolase</keyword>
<sequence length="116" mass="13314">MVFQGKPDEEPKWSVPSGGVEPGETFEECCAREVWEETGYRVHVGKELFEKRGQSYGWNVEVHYFQATVFAGNACIQDPDGLIHQVAWKSWNDLMTLNLAFPEDREFLLQLTNSET</sequence>
<keyword evidence="7" id="KW-1185">Reference proteome</keyword>